<evidence type="ECO:0000313" key="4">
    <source>
        <dbReference type="EMBL" id="MDO3383446.1"/>
    </source>
</evidence>
<dbReference type="RefSeq" id="WP_302714227.1">
    <property type="nucleotide sequence ID" value="NZ_JAULRT010000062.1"/>
</dbReference>
<gene>
    <name evidence="4" type="ORF">QWI16_14795</name>
</gene>
<evidence type="ECO:0000259" key="3">
    <source>
        <dbReference type="Pfam" id="PF08541"/>
    </source>
</evidence>
<dbReference type="SUPFAM" id="SSF53901">
    <property type="entry name" value="Thiolase-like"/>
    <property type="match status" value="2"/>
</dbReference>
<reference evidence="4" key="1">
    <citation type="submission" date="2023-07" db="EMBL/GenBank/DDBJ databases">
        <title>Gilvimarinus algae sp. nov., isolated from the surface of Kelp.</title>
        <authorList>
            <person name="Sun Y.Y."/>
            <person name="Gong Y."/>
            <person name="Du Z.J."/>
        </authorList>
    </citation>
    <scope>NUCLEOTIDE SEQUENCE</scope>
    <source>
        <strain evidence="4">SDUM040014</strain>
    </source>
</reference>
<evidence type="ECO:0000256" key="1">
    <source>
        <dbReference type="ARBA" id="ARBA00022679"/>
    </source>
</evidence>
<evidence type="ECO:0000256" key="2">
    <source>
        <dbReference type="ARBA" id="ARBA00023315"/>
    </source>
</evidence>
<dbReference type="Gene3D" id="3.40.47.10">
    <property type="match status" value="2"/>
</dbReference>
<dbReference type="EMBL" id="JAULRT010000062">
    <property type="protein sequence ID" value="MDO3383446.1"/>
    <property type="molecule type" value="Genomic_DNA"/>
</dbReference>
<comment type="caution">
    <text evidence="4">The sequence shown here is derived from an EMBL/GenBank/DDBJ whole genome shotgun (WGS) entry which is preliminary data.</text>
</comment>
<feature type="domain" description="Beta-ketoacyl-[acyl-carrier-protein] synthase III C-terminal" evidence="3">
    <location>
        <begin position="288"/>
        <end position="365"/>
    </location>
</feature>
<keyword evidence="1" id="KW-0808">Transferase</keyword>
<keyword evidence="5" id="KW-1185">Reference proteome</keyword>
<name>A0ABT8TH76_9GAMM</name>
<dbReference type="PANTHER" id="PTHR34069:SF3">
    <property type="entry name" value="ACYL-COA:ACYL-COA ALKYLTRANSFERASE"/>
    <property type="match status" value="1"/>
</dbReference>
<dbReference type="Pfam" id="PF08541">
    <property type="entry name" value="ACP_syn_III_C"/>
    <property type="match status" value="1"/>
</dbReference>
<dbReference type="NCBIfam" id="NF005293">
    <property type="entry name" value="PRK06816.1"/>
    <property type="match status" value="1"/>
</dbReference>
<evidence type="ECO:0000313" key="5">
    <source>
        <dbReference type="Proteomes" id="UP001168380"/>
    </source>
</evidence>
<dbReference type="CDD" id="cd00827">
    <property type="entry name" value="init_cond_enzymes"/>
    <property type="match status" value="1"/>
</dbReference>
<protein>
    <submittedName>
        <fullName evidence="4">Beta-ketoacyl-ACP synthase III</fullName>
    </submittedName>
</protein>
<dbReference type="InterPro" id="IPR016039">
    <property type="entry name" value="Thiolase-like"/>
</dbReference>
<dbReference type="InterPro" id="IPR013747">
    <property type="entry name" value="ACP_syn_III_C"/>
</dbReference>
<keyword evidence="2" id="KW-0012">Acyltransferase</keyword>
<proteinExistence type="predicted"/>
<organism evidence="4 5">
    <name type="scientific">Gilvimarinus algae</name>
    <dbReference type="NCBI Taxonomy" id="3058037"/>
    <lineage>
        <taxon>Bacteria</taxon>
        <taxon>Pseudomonadati</taxon>
        <taxon>Pseudomonadota</taxon>
        <taxon>Gammaproteobacteria</taxon>
        <taxon>Cellvibrionales</taxon>
        <taxon>Cellvibrionaceae</taxon>
        <taxon>Gilvimarinus</taxon>
    </lineage>
</organism>
<sequence length="383" mass="42078">MSAQSVYITRTGSFLPNAPVPNDEMEAVLGQVGARPSRSRKIILRSNQIKTRYYAIDPATGKHNYTNAQLCAEAVRAAIAGDLDPADITCLAAGTSIADQLMPGHAAMVHGELGNPPCEIVSTAGVCVSGVTALKYAWLSVAAGVHRTAVAAASDAASYTMKAENFEPELEHRVQALEANPEIAFEKDFLRWMLSDGAGAFVLQDQKPEGSRALKVHWIDVLSYADEMSACMYAGARKESDGRLTGWQAVNRTEAAADSFMAVKQDVKQLNEHIMPYTAEKTLPKLREKYGIRPEDVDYFLPHYSSHYFRERLDVCMKNADFAIDQSCWFTNLPDKGNTGAASIYIMVDELFRSGRLNVGEKLLCYIPESGRFSVAYMLLEVV</sequence>
<dbReference type="Proteomes" id="UP001168380">
    <property type="component" value="Unassembled WGS sequence"/>
</dbReference>
<dbReference type="PANTHER" id="PTHR34069">
    <property type="entry name" value="3-OXOACYL-[ACYL-CARRIER-PROTEIN] SYNTHASE 3"/>
    <property type="match status" value="1"/>
</dbReference>
<accession>A0ABT8TH76</accession>